<dbReference type="Gene3D" id="1.20.120.530">
    <property type="entry name" value="GntR ligand-binding domain-like"/>
    <property type="match status" value="1"/>
</dbReference>
<protein>
    <submittedName>
        <fullName evidence="5">FCD domain-containing protein</fullName>
    </submittedName>
</protein>
<dbReference type="SMART" id="SM00895">
    <property type="entry name" value="FCD"/>
    <property type="match status" value="1"/>
</dbReference>
<evidence type="ECO:0000256" key="1">
    <source>
        <dbReference type="ARBA" id="ARBA00023015"/>
    </source>
</evidence>
<dbReference type="PANTHER" id="PTHR43537">
    <property type="entry name" value="TRANSCRIPTIONAL REGULATOR, GNTR FAMILY"/>
    <property type="match status" value="1"/>
</dbReference>
<evidence type="ECO:0000256" key="2">
    <source>
        <dbReference type="ARBA" id="ARBA00023125"/>
    </source>
</evidence>
<reference evidence="5" key="1">
    <citation type="submission" date="2022-05" db="EMBL/GenBank/DDBJ databases">
        <title>Halomonas geminus sp. nov. and Halomonas llamarensis sp. nov. isolated from high-altitude salars of the Atacama Desert.</title>
        <authorList>
            <person name="Hintersatz C."/>
            <person name="Rojas L.A."/>
            <person name="Wei T.-S."/>
            <person name="Kutschke S."/>
            <person name="Lehmann F."/>
            <person name="Jain R."/>
            <person name="Pollmann K."/>
        </authorList>
    </citation>
    <scope>NUCLEOTIDE SEQUENCE</scope>
    <source>
        <strain evidence="5">ATCH28</strain>
    </source>
</reference>
<evidence type="ECO:0000313" key="6">
    <source>
        <dbReference type="Proteomes" id="UP001165369"/>
    </source>
</evidence>
<dbReference type="PANTHER" id="PTHR43537:SF44">
    <property type="entry name" value="GNTR FAMILY REGULATORY PROTEIN"/>
    <property type="match status" value="1"/>
</dbReference>
<proteinExistence type="predicted"/>
<keyword evidence="2" id="KW-0238">DNA-binding</keyword>
<dbReference type="RefSeq" id="WP_250060406.1">
    <property type="nucleotide sequence ID" value="NZ_JAMJPK010000003.1"/>
</dbReference>
<dbReference type="CDD" id="cd07377">
    <property type="entry name" value="WHTH_GntR"/>
    <property type="match status" value="1"/>
</dbReference>
<dbReference type="PRINTS" id="PR00035">
    <property type="entry name" value="HTHGNTR"/>
</dbReference>
<sequence length="254" mass="27909">MTDPMMLDDLALPADGGAPALAAVLARAILSGRLPAGSDFPREKDLCERFAVSRNRVRNALASLAATGLVERTAGRGSRVREVTDWHLLDPLMSDWLAGLERPDPRLVREIYAFRLSAEPQVAELAALAADGRDLARLENAFAGMRDTAGPGLHQQHAEHDVAFHDGVYQATHNLVWRQMGHLLRPSIIALIQRSQHHADSLEDSLERHRRVMEAIRLRQPEAARRAALAVLERTATDLGLLPDSPLPTEGHPI</sequence>
<gene>
    <name evidence="5" type="ORF">M8009_08580</name>
</gene>
<dbReference type="SMART" id="SM00345">
    <property type="entry name" value="HTH_GNTR"/>
    <property type="match status" value="1"/>
</dbReference>
<keyword evidence="6" id="KW-1185">Reference proteome</keyword>
<dbReference type="InterPro" id="IPR008920">
    <property type="entry name" value="TF_FadR/GntR_C"/>
</dbReference>
<name>A0ABT0T0J9_9GAMM</name>
<dbReference type="EMBL" id="JAMJPK010000003">
    <property type="protein sequence ID" value="MCL7940352.1"/>
    <property type="molecule type" value="Genomic_DNA"/>
</dbReference>
<dbReference type="InterPro" id="IPR000524">
    <property type="entry name" value="Tscrpt_reg_HTH_GntR"/>
</dbReference>
<dbReference type="Gene3D" id="1.10.10.10">
    <property type="entry name" value="Winged helix-like DNA-binding domain superfamily/Winged helix DNA-binding domain"/>
    <property type="match status" value="1"/>
</dbReference>
<evidence type="ECO:0000313" key="5">
    <source>
        <dbReference type="EMBL" id="MCL7940352.1"/>
    </source>
</evidence>
<organism evidence="5 6">
    <name type="scientific">Halomonas gemina</name>
    <dbReference type="NCBI Taxonomy" id="2945105"/>
    <lineage>
        <taxon>Bacteria</taxon>
        <taxon>Pseudomonadati</taxon>
        <taxon>Pseudomonadota</taxon>
        <taxon>Gammaproteobacteria</taxon>
        <taxon>Oceanospirillales</taxon>
        <taxon>Halomonadaceae</taxon>
        <taxon>Halomonas</taxon>
    </lineage>
</organism>
<dbReference type="PROSITE" id="PS50949">
    <property type="entry name" value="HTH_GNTR"/>
    <property type="match status" value="1"/>
</dbReference>
<keyword evidence="1" id="KW-0805">Transcription regulation</keyword>
<comment type="caution">
    <text evidence="5">The sequence shown here is derived from an EMBL/GenBank/DDBJ whole genome shotgun (WGS) entry which is preliminary data.</text>
</comment>
<dbReference type="InterPro" id="IPR036388">
    <property type="entry name" value="WH-like_DNA-bd_sf"/>
</dbReference>
<feature type="domain" description="HTH gntR-type" evidence="4">
    <location>
        <begin position="15"/>
        <end position="83"/>
    </location>
</feature>
<dbReference type="InterPro" id="IPR036390">
    <property type="entry name" value="WH_DNA-bd_sf"/>
</dbReference>
<dbReference type="Pfam" id="PF07729">
    <property type="entry name" value="FCD"/>
    <property type="match status" value="1"/>
</dbReference>
<dbReference type="InterPro" id="IPR011711">
    <property type="entry name" value="GntR_C"/>
</dbReference>
<dbReference type="SUPFAM" id="SSF46785">
    <property type="entry name" value="Winged helix' DNA-binding domain"/>
    <property type="match status" value="1"/>
</dbReference>
<evidence type="ECO:0000259" key="4">
    <source>
        <dbReference type="PROSITE" id="PS50949"/>
    </source>
</evidence>
<dbReference type="SUPFAM" id="SSF48008">
    <property type="entry name" value="GntR ligand-binding domain-like"/>
    <property type="match status" value="1"/>
</dbReference>
<keyword evidence="3" id="KW-0804">Transcription</keyword>
<accession>A0ABT0T0J9</accession>
<dbReference type="Pfam" id="PF00392">
    <property type="entry name" value="GntR"/>
    <property type="match status" value="1"/>
</dbReference>
<dbReference type="Proteomes" id="UP001165369">
    <property type="component" value="Unassembled WGS sequence"/>
</dbReference>
<evidence type="ECO:0000256" key="3">
    <source>
        <dbReference type="ARBA" id="ARBA00023163"/>
    </source>
</evidence>